<dbReference type="InterPro" id="IPR036291">
    <property type="entry name" value="NAD(P)-bd_dom_sf"/>
</dbReference>
<keyword evidence="5" id="KW-1185">Reference proteome</keyword>
<name>A0A9X3FU00_9LACT</name>
<keyword evidence="2" id="KW-0560">Oxidoreductase</keyword>
<dbReference type="PRINTS" id="PR00080">
    <property type="entry name" value="SDRFAMILY"/>
</dbReference>
<evidence type="ECO:0000256" key="1">
    <source>
        <dbReference type="ARBA" id="ARBA00006484"/>
    </source>
</evidence>
<dbReference type="GO" id="GO:0016491">
    <property type="term" value="F:oxidoreductase activity"/>
    <property type="evidence" value="ECO:0007669"/>
    <property type="project" value="UniProtKB-KW"/>
</dbReference>
<sequence>MTKDNRTVIVTGGSRGIGKAIAQAFVDNGDFVAILGRNGEKAQETAEELGNAKGYSVDVTDSDSIKDFFKNLEAERGGADVLVNNAGMQYISAVEEFPEEKWDQVIDTILKGSFLMTKHALPYMQDQEYGRIITISSGHGRRPDKFKSAYVAAKFAQLGFTKTVAMENAQKGITANSILPGATNTSLIQNQLADLAERDGSSEQEALETHILGAQWMKQLIEPEEIGATAVFLASDGAAKITGEDLGITGGES</sequence>
<gene>
    <name evidence="4" type="ORF">OW157_00880</name>
</gene>
<proteinExistence type="inferred from homology"/>
<reference evidence="4" key="1">
    <citation type="submission" date="2022-12" db="EMBL/GenBank/DDBJ databases">
        <title>Description and comparative metabolic analysis of Aerococcus sp. nov., isolated from the feces of a pig.</title>
        <authorList>
            <person name="Chang Y.-H."/>
        </authorList>
    </citation>
    <scope>NUCLEOTIDE SEQUENCE</scope>
    <source>
        <strain evidence="4">YH-aer222</strain>
    </source>
</reference>
<dbReference type="PANTHER" id="PTHR42879">
    <property type="entry name" value="3-OXOACYL-(ACYL-CARRIER-PROTEIN) REDUCTASE"/>
    <property type="match status" value="1"/>
</dbReference>
<dbReference type="GO" id="GO:0008206">
    <property type="term" value="P:bile acid metabolic process"/>
    <property type="evidence" value="ECO:0007669"/>
    <property type="project" value="UniProtKB-ARBA"/>
</dbReference>
<protein>
    <submittedName>
        <fullName evidence="4">SDR family NAD(P)-dependent oxidoreductase</fullName>
    </submittedName>
</protein>
<accession>A0A9X3FU00</accession>
<dbReference type="EMBL" id="JAPRFR010000001">
    <property type="protein sequence ID" value="MCZ0725119.1"/>
    <property type="molecule type" value="Genomic_DNA"/>
</dbReference>
<dbReference type="Pfam" id="PF00106">
    <property type="entry name" value="adh_short"/>
    <property type="match status" value="1"/>
</dbReference>
<dbReference type="Proteomes" id="UP001146670">
    <property type="component" value="Unassembled WGS sequence"/>
</dbReference>
<dbReference type="InterPro" id="IPR002347">
    <property type="entry name" value="SDR_fam"/>
</dbReference>
<dbReference type="InterPro" id="IPR050259">
    <property type="entry name" value="SDR"/>
</dbReference>
<dbReference type="PRINTS" id="PR00081">
    <property type="entry name" value="GDHRDH"/>
</dbReference>
<dbReference type="PANTHER" id="PTHR42879:SF2">
    <property type="entry name" value="3-OXOACYL-[ACYL-CARRIER-PROTEIN] REDUCTASE FABG"/>
    <property type="match status" value="1"/>
</dbReference>
<dbReference type="SUPFAM" id="SSF51735">
    <property type="entry name" value="NAD(P)-binding Rossmann-fold domains"/>
    <property type="match status" value="1"/>
</dbReference>
<dbReference type="Gene3D" id="3.40.50.720">
    <property type="entry name" value="NAD(P)-binding Rossmann-like Domain"/>
    <property type="match status" value="1"/>
</dbReference>
<evidence type="ECO:0000256" key="2">
    <source>
        <dbReference type="ARBA" id="ARBA00023002"/>
    </source>
</evidence>
<comment type="caution">
    <text evidence="4">The sequence shown here is derived from an EMBL/GenBank/DDBJ whole genome shotgun (WGS) entry which is preliminary data.</text>
</comment>
<dbReference type="AlphaFoldDB" id="A0A9X3FU00"/>
<evidence type="ECO:0000313" key="5">
    <source>
        <dbReference type="Proteomes" id="UP001146670"/>
    </source>
</evidence>
<organism evidence="4 5">
    <name type="scientific">Aerococcus kribbianus</name>
    <dbReference type="NCBI Taxonomy" id="2999064"/>
    <lineage>
        <taxon>Bacteria</taxon>
        <taxon>Bacillati</taxon>
        <taxon>Bacillota</taxon>
        <taxon>Bacilli</taxon>
        <taxon>Lactobacillales</taxon>
        <taxon>Aerococcaceae</taxon>
        <taxon>Aerococcus</taxon>
    </lineage>
</organism>
<evidence type="ECO:0000313" key="4">
    <source>
        <dbReference type="EMBL" id="MCZ0725119.1"/>
    </source>
</evidence>
<dbReference type="FunFam" id="3.40.50.720:FF:000084">
    <property type="entry name" value="Short-chain dehydrogenase reductase"/>
    <property type="match status" value="1"/>
</dbReference>
<comment type="similarity">
    <text evidence="1 3">Belongs to the short-chain dehydrogenases/reductases (SDR) family.</text>
</comment>
<dbReference type="RefSeq" id="WP_268752765.1">
    <property type="nucleotide sequence ID" value="NZ_JAPRFR010000001.1"/>
</dbReference>
<evidence type="ECO:0000256" key="3">
    <source>
        <dbReference type="RuleBase" id="RU000363"/>
    </source>
</evidence>